<evidence type="ECO:0000313" key="11">
    <source>
        <dbReference type="Proteomes" id="UP000031549"/>
    </source>
</evidence>
<keyword evidence="2 8" id="KW-1277">Toxin-antitoxin system</keyword>
<evidence type="ECO:0000256" key="2">
    <source>
        <dbReference type="ARBA" id="ARBA00022649"/>
    </source>
</evidence>
<comment type="similarity">
    <text evidence="7 8">Belongs to the PINc/VapC protein family.</text>
</comment>
<dbReference type="CDD" id="cd18746">
    <property type="entry name" value="PIN_VapC4-5_FitB-like"/>
    <property type="match status" value="1"/>
</dbReference>
<feature type="domain" description="PIN" evidence="9">
    <location>
        <begin position="3"/>
        <end position="130"/>
    </location>
</feature>
<evidence type="ECO:0000256" key="1">
    <source>
        <dbReference type="ARBA" id="ARBA00001946"/>
    </source>
</evidence>
<organism evidence="10 11">
    <name type="scientific">Hassallia byssoidea VB512170</name>
    <dbReference type="NCBI Taxonomy" id="1304833"/>
    <lineage>
        <taxon>Bacteria</taxon>
        <taxon>Bacillati</taxon>
        <taxon>Cyanobacteriota</taxon>
        <taxon>Cyanophyceae</taxon>
        <taxon>Nostocales</taxon>
        <taxon>Tolypothrichaceae</taxon>
        <taxon>Hassallia</taxon>
    </lineage>
</organism>
<gene>
    <name evidence="8" type="primary">vapC</name>
    <name evidence="10" type="ORF">PI95_009630</name>
</gene>
<dbReference type="InterPro" id="IPR002716">
    <property type="entry name" value="PIN_dom"/>
</dbReference>
<keyword evidence="4 8" id="KW-0479">Metal-binding</keyword>
<evidence type="ECO:0000256" key="6">
    <source>
        <dbReference type="ARBA" id="ARBA00022842"/>
    </source>
</evidence>
<evidence type="ECO:0000313" key="10">
    <source>
        <dbReference type="EMBL" id="NEU72821.1"/>
    </source>
</evidence>
<keyword evidence="3 8" id="KW-0540">Nuclease</keyword>
<accession>A0A846H8J4</accession>
<dbReference type="RefSeq" id="WP_039737971.1">
    <property type="nucleotide sequence ID" value="NZ_JTCM02000014.1"/>
</dbReference>
<dbReference type="SUPFAM" id="SSF88723">
    <property type="entry name" value="PIN domain-like"/>
    <property type="match status" value="1"/>
</dbReference>
<feature type="binding site" evidence="8">
    <location>
        <position position="105"/>
    </location>
    <ligand>
        <name>Mg(2+)</name>
        <dbReference type="ChEBI" id="CHEBI:18420"/>
    </ligand>
</feature>
<dbReference type="GO" id="GO:0090729">
    <property type="term" value="F:toxin activity"/>
    <property type="evidence" value="ECO:0007669"/>
    <property type="project" value="UniProtKB-KW"/>
</dbReference>
<evidence type="ECO:0000259" key="9">
    <source>
        <dbReference type="Pfam" id="PF01850"/>
    </source>
</evidence>
<sequence length="141" mass="16074">MSYLLDTCVISELVAKQPNLKVVEWIDALDFNNVYLSVLTIGEIYKGIEKLPDSKRKTTLHNWVNDDLMRSFSGKILLVDIEVMRQWGQLTGKLDLSGQRMSAIDSLIAAIAMNHRCSLVTRNEEDFKHVGLTIINPWKLL</sequence>
<proteinExistence type="inferred from homology"/>
<evidence type="ECO:0000256" key="7">
    <source>
        <dbReference type="ARBA" id="ARBA00038093"/>
    </source>
</evidence>
<dbReference type="AlphaFoldDB" id="A0A846H8J4"/>
<dbReference type="Pfam" id="PF01850">
    <property type="entry name" value="PIN"/>
    <property type="match status" value="1"/>
</dbReference>
<protein>
    <recommendedName>
        <fullName evidence="8">Ribonuclease VapC</fullName>
        <shortName evidence="8">RNase VapC</shortName>
        <ecNumber evidence="8">3.1.-.-</ecNumber>
    </recommendedName>
    <alternativeName>
        <fullName evidence="8">Toxin VapC</fullName>
    </alternativeName>
</protein>
<keyword evidence="8" id="KW-0800">Toxin</keyword>
<dbReference type="EMBL" id="JTCM02000014">
    <property type="protein sequence ID" value="NEU72821.1"/>
    <property type="molecule type" value="Genomic_DNA"/>
</dbReference>
<dbReference type="GO" id="GO:0000287">
    <property type="term" value="F:magnesium ion binding"/>
    <property type="evidence" value="ECO:0007669"/>
    <property type="project" value="UniProtKB-UniRule"/>
</dbReference>
<dbReference type="Proteomes" id="UP000031549">
    <property type="component" value="Unassembled WGS sequence"/>
</dbReference>
<dbReference type="Gene3D" id="3.40.50.1010">
    <property type="entry name" value="5'-nuclease"/>
    <property type="match status" value="1"/>
</dbReference>
<comment type="function">
    <text evidence="8">Toxic component of a toxin-antitoxin (TA) system. An RNase.</text>
</comment>
<dbReference type="GO" id="GO:0016787">
    <property type="term" value="F:hydrolase activity"/>
    <property type="evidence" value="ECO:0007669"/>
    <property type="project" value="UniProtKB-KW"/>
</dbReference>
<feature type="binding site" evidence="8">
    <location>
        <position position="6"/>
    </location>
    <ligand>
        <name>Mg(2+)</name>
        <dbReference type="ChEBI" id="CHEBI:18420"/>
    </ligand>
</feature>
<dbReference type="HAMAP" id="MF_00265">
    <property type="entry name" value="VapC_Nob1"/>
    <property type="match status" value="1"/>
</dbReference>
<dbReference type="EC" id="3.1.-.-" evidence="8"/>
<name>A0A846H8J4_9CYAN</name>
<evidence type="ECO:0000256" key="4">
    <source>
        <dbReference type="ARBA" id="ARBA00022723"/>
    </source>
</evidence>
<evidence type="ECO:0000256" key="5">
    <source>
        <dbReference type="ARBA" id="ARBA00022801"/>
    </source>
</evidence>
<dbReference type="InterPro" id="IPR022907">
    <property type="entry name" value="VapC_family"/>
</dbReference>
<comment type="caution">
    <text evidence="10">The sequence shown here is derived from an EMBL/GenBank/DDBJ whole genome shotgun (WGS) entry which is preliminary data.</text>
</comment>
<keyword evidence="11" id="KW-1185">Reference proteome</keyword>
<dbReference type="InterPro" id="IPR029060">
    <property type="entry name" value="PIN-like_dom_sf"/>
</dbReference>
<dbReference type="InterPro" id="IPR050556">
    <property type="entry name" value="Type_II_TA_system_RNase"/>
</dbReference>
<keyword evidence="5 8" id="KW-0378">Hydrolase</keyword>
<dbReference type="PANTHER" id="PTHR33653">
    <property type="entry name" value="RIBONUCLEASE VAPC2"/>
    <property type="match status" value="1"/>
</dbReference>
<evidence type="ECO:0000256" key="3">
    <source>
        <dbReference type="ARBA" id="ARBA00022722"/>
    </source>
</evidence>
<dbReference type="PANTHER" id="PTHR33653:SF1">
    <property type="entry name" value="RIBONUCLEASE VAPC2"/>
    <property type="match status" value="1"/>
</dbReference>
<reference evidence="10 11" key="1">
    <citation type="journal article" date="2015" name="Genome Announc.">
        <title>Draft Genome Sequence of Cyanobacterium Hassallia byssoidea Strain VB512170, Isolated from Monuments in India.</title>
        <authorList>
            <person name="Singh D."/>
            <person name="Chandrababunaidu M.M."/>
            <person name="Panda A."/>
            <person name="Sen D."/>
            <person name="Bhattacharyya S."/>
            <person name="Adhikary S.P."/>
            <person name="Tripathy S."/>
        </authorList>
    </citation>
    <scope>NUCLEOTIDE SEQUENCE [LARGE SCALE GENOMIC DNA]</scope>
    <source>
        <strain evidence="10 11">VB512170</strain>
    </source>
</reference>
<dbReference type="GO" id="GO:0004540">
    <property type="term" value="F:RNA nuclease activity"/>
    <property type="evidence" value="ECO:0007669"/>
    <property type="project" value="InterPro"/>
</dbReference>
<comment type="cofactor">
    <cofactor evidence="1 8">
        <name>Mg(2+)</name>
        <dbReference type="ChEBI" id="CHEBI:18420"/>
    </cofactor>
</comment>
<keyword evidence="6 8" id="KW-0460">Magnesium</keyword>
<evidence type="ECO:0000256" key="8">
    <source>
        <dbReference type="HAMAP-Rule" id="MF_00265"/>
    </source>
</evidence>